<proteinExistence type="predicted"/>
<dbReference type="EMBL" id="JAAGMR010000294">
    <property type="protein sequence ID" value="NEB95097.1"/>
    <property type="molecule type" value="Genomic_DNA"/>
</dbReference>
<accession>A0A7K3QYV9</accession>
<reference evidence="2 3" key="1">
    <citation type="submission" date="2020-01" db="EMBL/GenBank/DDBJ databases">
        <title>Insect and environment-associated Actinomycetes.</title>
        <authorList>
            <person name="Currrie C."/>
            <person name="Chevrette M."/>
            <person name="Carlson C."/>
            <person name="Stubbendieck R."/>
            <person name="Wendt-Pienkowski E."/>
        </authorList>
    </citation>
    <scope>NUCLEOTIDE SEQUENCE [LARGE SCALE GENOMIC DNA]</scope>
    <source>
        <strain evidence="2 3">SID7754</strain>
    </source>
</reference>
<sequence length="84" mass="9361">MPGESPPAERQELPAPPPVGTLMADAEERVGEFRGEWCGRWSFRPVTGGKEWDAAPEDMRPASPEQRLRAQIARANARSRGEYL</sequence>
<dbReference type="Proteomes" id="UP000470520">
    <property type="component" value="Unassembled WGS sequence"/>
</dbReference>
<organism evidence="2 3">
    <name type="scientific">Streptomyces bauhiniae</name>
    <dbReference type="NCBI Taxonomy" id="2340725"/>
    <lineage>
        <taxon>Bacteria</taxon>
        <taxon>Bacillati</taxon>
        <taxon>Actinomycetota</taxon>
        <taxon>Actinomycetes</taxon>
        <taxon>Kitasatosporales</taxon>
        <taxon>Streptomycetaceae</taxon>
        <taxon>Streptomyces</taxon>
    </lineage>
</organism>
<evidence type="ECO:0000256" key="1">
    <source>
        <dbReference type="SAM" id="MobiDB-lite"/>
    </source>
</evidence>
<dbReference type="AlphaFoldDB" id="A0A7K3QYV9"/>
<evidence type="ECO:0000313" key="2">
    <source>
        <dbReference type="EMBL" id="NEB95097.1"/>
    </source>
</evidence>
<evidence type="ECO:0000313" key="3">
    <source>
        <dbReference type="Proteomes" id="UP000470520"/>
    </source>
</evidence>
<gene>
    <name evidence="2" type="ORF">G3I21_26040</name>
</gene>
<feature type="region of interest" description="Disordered" evidence="1">
    <location>
        <begin position="46"/>
        <end position="68"/>
    </location>
</feature>
<protein>
    <submittedName>
        <fullName evidence="2">Uncharacterized protein</fullName>
    </submittedName>
</protein>
<name>A0A7K3QYV9_9ACTN</name>
<comment type="caution">
    <text evidence="2">The sequence shown here is derived from an EMBL/GenBank/DDBJ whole genome shotgun (WGS) entry which is preliminary data.</text>
</comment>
<feature type="compositionally biased region" description="Basic and acidic residues" evidence="1">
    <location>
        <begin position="50"/>
        <end position="60"/>
    </location>
</feature>
<feature type="region of interest" description="Disordered" evidence="1">
    <location>
        <begin position="1"/>
        <end position="21"/>
    </location>
</feature>